<accession>A0A173S2H0</accession>
<evidence type="ECO:0000313" key="2">
    <source>
        <dbReference type="EMBL" id="CUO49207.1"/>
    </source>
</evidence>
<dbReference type="GeneID" id="75049948"/>
<evidence type="ECO:0000313" key="4">
    <source>
        <dbReference type="Proteomes" id="UP000095679"/>
    </source>
</evidence>
<protein>
    <submittedName>
        <fullName evidence="1">Uncharacterized protein</fullName>
    </submittedName>
</protein>
<dbReference type="Proteomes" id="UP000095390">
    <property type="component" value="Unassembled WGS sequence"/>
</dbReference>
<dbReference type="RefSeq" id="WP_005348226.1">
    <property type="nucleotide sequence ID" value="NZ_BLYK01000041.1"/>
</dbReference>
<dbReference type="Proteomes" id="UP000095679">
    <property type="component" value="Unassembled WGS sequence"/>
</dbReference>
<sequence length="49" mass="5650">MAEHLDVTEEFLKDALDAYLLKYGKCTVVDNYMVFFEPLGVVDMNYGIE</sequence>
<dbReference type="EMBL" id="CYZL01000015">
    <property type="protein sequence ID" value="CUO49207.1"/>
    <property type="molecule type" value="Genomic_DNA"/>
</dbReference>
<organism evidence="1 3">
    <name type="scientific">Anaerobutyricum hallii</name>
    <dbReference type="NCBI Taxonomy" id="39488"/>
    <lineage>
        <taxon>Bacteria</taxon>
        <taxon>Bacillati</taxon>
        <taxon>Bacillota</taxon>
        <taxon>Clostridia</taxon>
        <taxon>Lachnospirales</taxon>
        <taxon>Lachnospiraceae</taxon>
        <taxon>Anaerobutyricum</taxon>
    </lineage>
</organism>
<evidence type="ECO:0000313" key="3">
    <source>
        <dbReference type="Proteomes" id="UP000095390"/>
    </source>
</evidence>
<dbReference type="AlphaFoldDB" id="A0A173S2H0"/>
<proteinExistence type="predicted"/>
<name>A0A173S2H0_9FIRM</name>
<dbReference type="EMBL" id="CYYC01000005">
    <property type="protein sequence ID" value="CUM84401.1"/>
    <property type="molecule type" value="Genomic_DNA"/>
</dbReference>
<gene>
    <name evidence="2" type="ORF">ERS852450_01894</name>
    <name evidence="1" type="ORF">ERS852578_00609</name>
</gene>
<evidence type="ECO:0000313" key="1">
    <source>
        <dbReference type="EMBL" id="CUM84401.1"/>
    </source>
</evidence>
<reference evidence="3 4" key="1">
    <citation type="submission" date="2015-09" db="EMBL/GenBank/DDBJ databases">
        <authorList>
            <consortium name="Pathogen Informatics"/>
        </authorList>
    </citation>
    <scope>NUCLEOTIDE SEQUENCE [LARGE SCALE GENOMIC DNA]</scope>
    <source>
        <strain evidence="2 4">2789STDY5834835</strain>
        <strain evidence="1 3">2789STDY5834966</strain>
    </source>
</reference>